<dbReference type="RefSeq" id="WP_341672255.1">
    <property type="nucleotide sequence ID" value="NZ_JBBYHV010000001.1"/>
</dbReference>
<keyword evidence="4" id="KW-1185">Reference proteome</keyword>
<dbReference type="HAMAP" id="MF_01411">
    <property type="entry name" value="LPS_assembly_LptD"/>
    <property type="match status" value="1"/>
</dbReference>
<comment type="caution">
    <text evidence="3">The sequence shown here is derived from an EMBL/GenBank/DDBJ whole genome shotgun (WGS) entry which is preliminary data.</text>
</comment>
<gene>
    <name evidence="1 3" type="primary">lptD</name>
    <name evidence="3" type="ORF">AAEO60_03485</name>
</gene>
<feature type="signal peptide" evidence="1">
    <location>
        <begin position="1"/>
        <end position="35"/>
    </location>
</feature>
<sequence length="751" mass="83738" precursor="true">MLPGLHIAKQALYHRLPAVGFAAAMLVAAPHAVLAQDESDSASINPLETEVPREIGFEANELRYDETTDTVSASGNVVLRSGDQSVRADEVSWNRMTGEIIAAGSVRLVDENGHQLFTDRLVLTDELEAGAMTNLLLAFRQGGRLAAMEATRAENGDIELDRAVYSSCAVLDADGCDRSPSWRVTAERVYYDSESSRIRFRNAYLELFGARILPLPGLTVRADGSADSGFFVPDIGLTASNGIEISDSYYWRIADNRDLEVTGYIFTEAAPMVSAHYRELTGNGAYQVTGYATYGSRIPLNSTVPTSQNDFRGYLAANGRFQLDENWTAQGSIRVASDRTFLRRYDITREDRIRSVVELQRVDDNSFVSVAGWATQALLVSTPQGEVPLALPLIDARYRLEDPVVGGMLQLQANTLAITRSEGQDTQRAFARAQWDLRRITPMGQEVTLTAMVRGDIYHSGDNLLTNIAAYRGEAGWQARGVATAALDIKWPFIGEFMGGTQILTPRVQFVASPSIRNLDIPNEDARAIDLEDSNLFALNRFPGYDRVEDGARITYGADWQANFPGWRIHSTIGQSYRLTDEALFPDGTGLNEQFSDVVGRTEVRYQDFLKFTHRFRLDKDNLAVRRNEVDATVGSDRTYVEIGYLRLNRDIDFTLEDLQDREELRVAGRVAFADHWSIFGSAVINLTDRNEDPTFGSDGFEPLRTRLGIAYADDCLEFGFTWRRDYIQLADAQSGNSFRIYFSLRNLGFN</sequence>
<comment type="caution">
    <text evidence="1">Lacks conserved residue(s) required for the propagation of feature annotation.</text>
</comment>
<evidence type="ECO:0000259" key="2">
    <source>
        <dbReference type="Pfam" id="PF04453"/>
    </source>
</evidence>
<evidence type="ECO:0000256" key="1">
    <source>
        <dbReference type="HAMAP-Rule" id="MF_01411"/>
    </source>
</evidence>
<dbReference type="PANTHER" id="PTHR30189:SF1">
    <property type="entry name" value="LPS-ASSEMBLY PROTEIN LPTD"/>
    <property type="match status" value="1"/>
</dbReference>
<comment type="subunit">
    <text evidence="1">Component of the lipopolysaccharide transport and assembly complex.</text>
</comment>
<feature type="domain" description="LptD C-terminal" evidence="2">
    <location>
        <begin position="311"/>
        <end position="677"/>
    </location>
</feature>
<protein>
    <recommendedName>
        <fullName evidence="1">LPS-assembly protein LptD</fullName>
    </recommendedName>
</protein>
<keyword evidence="1" id="KW-0472">Membrane</keyword>
<evidence type="ECO:0000313" key="4">
    <source>
        <dbReference type="Proteomes" id="UP001497045"/>
    </source>
</evidence>
<proteinExistence type="inferred from homology"/>
<name>A0ABU9IBC8_9SPHN</name>
<dbReference type="InterPro" id="IPR050218">
    <property type="entry name" value="LptD"/>
</dbReference>
<comment type="subcellular location">
    <subcellularLocation>
        <location evidence="1">Cell outer membrane</location>
    </subcellularLocation>
</comment>
<dbReference type="InterPro" id="IPR007543">
    <property type="entry name" value="LptD_C"/>
</dbReference>
<dbReference type="PANTHER" id="PTHR30189">
    <property type="entry name" value="LPS-ASSEMBLY PROTEIN"/>
    <property type="match status" value="1"/>
</dbReference>
<dbReference type="Gene3D" id="2.60.450.10">
    <property type="entry name" value="Lipopolysaccharide (LPS) transport protein A like domain"/>
    <property type="match status" value="1"/>
</dbReference>
<keyword evidence="1" id="KW-0998">Cell outer membrane</keyword>
<dbReference type="InterPro" id="IPR020889">
    <property type="entry name" value="LipoPS_assembly_LptD"/>
</dbReference>
<feature type="chain" id="PRO_5044903045" description="LPS-assembly protein LptD" evidence="1">
    <location>
        <begin position="36"/>
        <end position="751"/>
    </location>
</feature>
<dbReference type="EMBL" id="JBBYHV010000001">
    <property type="protein sequence ID" value="MEL1249726.1"/>
    <property type="molecule type" value="Genomic_DNA"/>
</dbReference>
<keyword evidence="1" id="KW-0732">Signal</keyword>
<comment type="similarity">
    <text evidence="1">Belongs to the LptD family.</text>
</comment>
<organism evidence="3 4">
    <name type="scientific">Aurantiacibacter gilvus</name>
    <dbReference type="NCBI Taxonomy" id="3139141"/>
    <lineage>
        <taxon>Bacteria</taxon>
        <taxon>Pseudomonadati</taxon>
        <taxon>Pseudomonadota</taxon>
        <taxon>Alphaproteobacteria</taxon>
        <taxon>Sphingomonadales</taxon>
        <taxon>Erythrobacteraceae</taxon>
        <taxon>Aurantiacibacter</taxon>
    </lineage>
</organism>
<dbReference type="Proteomes" id="UP001497045">
    <property type="component" value="Unassembled WGS sequence"/>
</dbReference>
<accession>A0ABU9IBC8</accession>
<dbReference type="Pfam" id="PF04453">
    <property type="entry name" value="LptD"/>
    <property type="match status" value="1"/>
</dbReference>
<reference evidence="3 4" key="1">
    <citation type="submission" date="2024-04" db="EMBL/GenBank/DDBJ databases">
        <title>Aurantiacibacter sp. DGU6 16S ribosomal RNA gene Genome sequencing and assembly.</title>
        <authorList>
            <person name="Park S."/>
        </authorList>
    </citation>
    <scope>NUCLEOTIDE SEQUENCE [LARGE SCALE GENOMIC DNA]</scope>
    <source>
        <strain evidence="3 4">DGU6</strain>
    </source>
</reference>
<comment type="function">
    <text evidence="1">Involved in the assembly of lipopolysaccharide (LPS) at the surface of the outer membrane.</text>
</comment>
<evidence type="ECO:0000313" key="3">
    <source>
        <dbReference type="EMBL" id="MEL1249726.1"/>
    </source>
</evidence>